<name>A0A9D4EHV0_DREPO</name>
<feature type="domain" description="C2H2-type" evidence="7">
    <location>
        <begin position="98"/>
        <end position="126"/>
    </location>
</feature>
<dbReference type="PANTHER" id="PTHR24408:SF58">
    <property type="entry name" value="TRANSCRIPTION FACTOR (TFIIIA), PUTATIVE (AFU_ORTHOLOGUE AFUA_1G05150)-RELATED"/>
    <property type="match status" value="1"/>
</dbReference>
<dbReference type="GO" id="GO:0005634">
    <property type="term" value="C:nucleus"/>
    <property type="evidence" value="ECO:0007669"/>
    <property type="project" value="TreeGrafter"/>
</dbReference>
<keyword evidence="4" id="KW-0862">Zinc</keyword>
<evidence type="ECO:0000259" key="7">
    <source>
        <dbReference type="PROSITE" id="PS50157"/>
    </source>
</evidence>
<reference evidence="8" key="1">
    <citation type="journal article" date="2019" name="bioRxiv">
        <title>The Genome of the Zebra Mussel, Dreissena polymorpha: A Resource for Invasive Species Research.</title>
        <authorList>
            <person name="McCartney M.A."/>
            <person name="Auch B."/>
            <person name="Kono T."/>
            <person name="Mallez S."/>
            <person name="Zhang Y."/>
            <person name="Obille A."/>
            <person name="Becker A."/>
            <person name="Abrahante J.E."/>
            <person name="Garbe J."/>
            <person name="Badalamenti J.P."/>
            <person name="Herman A."/>
            <person name="Mangelson H."/>
            <person name="Liachko I."/>
            <person name="Sullivan S."/>
            <person name="Sone E.D."/>
            <person name="Koren S."/>
            <person name="Silverstein K.A.T."/>
            <person name="Beckman K.B."/>
            <person name="Gohl D.M."/>
        </authorList>
    </citation>
    <scope>NUCLEOTIDE SEQUENCE</scope>
    <source>
        <strain evidence="8">Duluth1</strain>
        <tissue evidence="8">Whole animal</tissue>
    </source>
</reference>
<dbReference type="GO" id="GO:0043565">
    <property type="term" value="F:sequence-specific DNA binding"/>
    <property type="evidence" value="ECO:0007669"/>
    <property type="project" value="TreeGrafter"/>
</dbReference>
<dbReference type="EMBL" id="JAIWYP010000008">
    <property type="protein sequence ID" value="KAH3780939.1"/>
    <property type="molecule type" value="Genomic_DNA"/>
</dbReference>
<evidence type="ECO:0000256" key="1">
    <source>
        <dbReference type="ARBA" id="ARBA00022723"/>
    </source>
</evidence>
<dbReference type="InterPro" id="IPR013087">
    <property type="entry name" value="Znf_C2H2_type"/>
</dbReference>
<keyword evidence="1" id="KW-0479">Metal-binding</keyword>
<dbReference type="GO" id="GO:0000981">
    <property type="term" value="F:DNA-binding transcription factor activity, RNA polymerase II-specific"/>
    <property type="evidence" value="ECO:0007669"/>
    <property type="project" value="TreeGrafter"/>
</dbReference>
<dbReference type="PANTHER" id="PTHR24408">
    <property type="entry name" value="ZINC FINGER PROTEIN"/>
    <property type="match status" value="1"/>
</dbReference>
<evidence type="ECO:0000313" key="9">
    <source>
        <dbReference type="Proteomes" id="UP000828390"/>
    </source>
</evidence>
<evidence type="ECO:0000256" key="3">
    <source>
        <dbReference type="ARBA" id="ARBA00022771"/>
    </source>
</evidence>
<evidence type="ECO:0000256" key="2">
    <source>
        <dbReference type="ARBA" id="ARBA00022737"/>
    </source>
</evidence>
<evidence type="ECO:0000313" key="8">
    <source>
        <dbReference type="EMBL" id="KAH3780939.1"/>
    </source>
</evidence>
<dbReference type="GO" id="GO:0008270">
    <property type="term" value="F:zinc ion binding"/>
    <property type="evidence" value="ECO:0007669"/>
    <property type="project" value="UniProtKB-KW"/>
</dbReference>
<feature type="domain" description="C2H2-type" evidence="7">
    <location>
        <begin position="54"/>
        <end position="82"/>
    </location>
</feature>
<evidence type="ECO:0000256" key="5">
    <source>
        <dbReference type="PROSITE-ProRule" id="PRU00042"/>
    </source>
</evidence>
<dbReference type="Gene3D" id="3.30.160.60">
    <property type="entry name" value="Classic Zinc Finger"/>
    <property type="match status" value="1"/>
</dbReference>
<dbReference type="Pfam" id="PF12874">
    <property type="entry name" value="zf-met"/>
    <property type="match status" value="1"/>
</dbReference>
<keyword evidence="9" id="KW-1185">Reference proteome</keyword>
<feature type="region of interest" description="Disordered" evidence="6">
    <location>
        <begin position="234"/>
        <end position="271"/>
    </location>
</feature>
<reference evidence="8" key="2">
    <citation type="submission" date="2020-11" db="EMBL/GenBank/DDBJ databases">
        <authorList>
            <person name="McCartney M.A."/>
            <person name="Auch B."/>
            <person name="Kono T."/>
            <person name="Mallez S."/>
            <person name="Becker A."/>
            <person name="Gohl D.M."/>
            <person name="Silverstein K.A.T."/>
            <person name="Koren S."/>
            <person name="Bechman K.B."/>
            <person name="Herman A."/>
            <person name="Abrahante J.E."/>
            <person name="Garbe J."/>
        </authorList>
    </citation>
    <scope>NUCLEOTIDE SEQUENCE</scope>
    <source>
        <strain evidence="8">Duluth1</strain>
        <tissue evidence="8">Whole animal</tissue>
    </source>
</reference>
<accession>A0A9D4EHV0</accession>
<evidence type="ECO:0000256" key="4">
    <source>
        <dbReference type="ARBA" id="ARBA00022833"/>
    </source>
</evidence>
<dbReference type="SUPFAM" id="SSF57667">
    <property type="entry name" value="beta-beta-alpha zinc fingers"/>
    <property type="match status" value="1"/>
</dbReference>
<feature type="compositionally biased region" description="Basic and acidic residues" evidence="6">
    <location>
        <begin position="254"/>
        <end position="269"/>
    </location>
</feature>
<gene>
    <name evidence="8" type="ORF">DPMN_158764</name>
</gene>
<protein>
    <recommendedName>
        <fullName evidence="7">C2H2-type domain-containing protein</fullName>
    </recommendedName>
</protein>
<comment type="caution">
    <text evidence="8">The sequence shown here is derived from an EMBL/GenBank/DDBJ whole genome shotgun (WGS) entry which is preliminary data.</text>
</comment>
<dbReference type="SMART" id="SM00355">
    <property type="entry name" value="ZnF_C2H2"/>
    <property type="match status" value="3"/>
</dbReference>
<keyword evidence="2" id="KW-0677">Repeat</keyword>
<organism evidence="8 9">
    <name type="scientific">Dreissena polymorpha</name>
    <name type="common">Zebra mussel</name>
    <name type="synonym">Mytilus polymorpha</name>
    <dbReference type="NCBI Taxonomy" id="45954"/>
    <lineage>
        <taxon>Eukaryota</taxon>
        <taxon>Metazoa</taxon>
        <taxon>Spiralia</taxon>
        <taxon>Lophotrochozoa</taxon>
        <taxon>Mollusca</taxon>
        <taxon>Bivalvia</taxon>
        <taxon>Autobranchia</taxon>
        <taxon>Heteroconchia</taxon>
        <taxon>Euheterodonta</taxon>
        <taxon>Imparidentia</taxon>
        <taxon>Neoheterodontei</taxon>
        <taxon>Myida</taxon>
        <taxon>Dreissenoidea</taxon>
        <taxon>Dreissenidae</taxon>
        <taxon>Dreissena</taxon>
    </lineage>
</organism>
<keyword evidence="3 5" id="KW-0863">Zinc-finger</keyword>
<sequence length="608" mass="69098">MYARFHSFNNLRQLKAHKKYHEAKTDFLCSLCNLYYDSIKSLKKHHYMSHATVYKCEHCDQTFKNKRVLVSHKFTAHREKLASRGRLHATKFSCDNKVECSLCKRTFYNEGVLSEHLVNQHGLDKEDAERVIQAKDIGQIVIINEEHCEVQKEDDVNDKEQYRVYYKDEEIDVYVTVRKGAEKEITDAEAREIVNAFKISSNASLGKTSGMAVEERGSNVKDLLLGSKTMKPLLEDNTEAPMQMKGVSTDENNSENRNKTKEASTDASKHVTRNSGVDVINKLQNLVNSQNSVYGNNGQSCYIVKKPDMVGTIKDNEELFVLVPNSKVANKESVSENMLQFQRVECDQIRDVYEEIVDSTASNNVGNVFGINAENGDKIVLIVNQDENVETYMVEGQEYLEVVESEMEIEESYGVVESDDVDDKHENLVTPNPDCSGKHVYRDDVHNFRSHLVTPNPNSSCGQYNINNNNEALRYENSQVNANIPRQNTASRNLVSDSNSEIFSNKGNIRSVPTSDRSVYTRPHEAFVANGETNYSRLSNNSSKPDEFLLTVPDSNFPGEIAQFENALRRKALQFESFKEYGNFLDNMMLALQKAKVEQSIIFGTQRP</sequence>
<dbReference type="PROSITE" id="PS50157">
    <property type="entry name" value="ZINC_FINGER_C2H2_2"/>
    <property type="match status" value="2"/>
</dbReference>
<dbReference type="InterPro" id="IPR036236">
    <property type="entry name" value="Znf_C2H2_sf"/>
</dbReference>
<dbReference type="PROSITE" id="PS00028">
    <property type="entry name" value="ZINC_FINGER_C2H2_1"/>
    <property type="match status" value="2"/>
</dbReference>
<dbReference type="Proteomes" id="UP000828390">
    <property type="component" value="Unassembled WGS sequence"/>
</dbReference>
<evidence type="ECO:0000256" key="6">
    <source>
        <dbReference type="SAM" id="MobiDB-lite"/>
    </source>
</evidence>
<proteinExistence type="predicted"/>
<dbReference type="AlphaFoldDB" id="A0A9D4EHV0"/>